<comment type="catalytic activity">
    <reaction evidence="9 11">
        <text>L-threonyl-[protein] + ATP = O-phospho-L-threonyl-[protein] + ADP + H(+)</text>
        <dbReference type="Rhea" id="RHEA:46608"/>
        <dbReference type="Rhea" id="RHEA-COMP:11060"/>
        <dbReference type="Rhea" id="RHEA-COMP:11605"/>
        <dbReference type="ChEBI" id="CHEBI:15378"/>
        <dbReference type="ChEBI" id="CHEBI:30013"/>
        <dbReference type="ChEBI" id="CHEBI:30616"/>
        <dbReference type="ChEBI" id="CHEBI:61977"/>
        <dbReference type="ChEBI" id="CHEBI:456216"/>
        <dbReference type="EC" id="2.7.11.1"/>
    </reaction>
</comment>
<dbReference type="Pfam" id="PF07714">
    <property type="entry name" value="PK_Tyr_Ser-Thr"/>
    <property type="match status" value="1"/>
</dbReference>
<gene>
    <name evidence="17" type="ORF">SASPL_131414</name>
</gene>
<dbReference type="Proteomes" id="UP000298416">
    <property type="component" value="Unassembled WGS sequence"/>
</dbReference>
<feature type="domain" description="Bulb-type lectin" evidence="15">
    <location>
        <begin position="24"/>
        <end position="146"/>
    </location>
</feature>
<dbReference type="EC" id="2.7.11.1" evidence="11"/>
<dbReference type="GO" id="GO:0005524">
    <property type="term" value="F:ATP binding"/>
    <property type="evidence" value="ECO:0007669"/>
    <property type="project" value="UniProtKB-KW"/>
</dbReference>
<dbReference type="FunFam" id="1.10.510.10:FF:000060">
    <property type="entry name" value="G-type lectin S-receptor-like serine/threonine-protein kinase"/>
    <property type="match status" value="1"/>
</dbReference>
<evidence type="ECO:0000256" key="11">
    <source>
        <dbReference type="PIRNR" id="PIRNR000641"/>
    </source>
</evidence>
<dbReference type="PROSITE" id="PS00108">
    <property type="entry name" value="PROTEIN_KINASE_ST"/>
    <property type="match status" value="1"/>
</dbReference>
<reference evidence="17" key="1">
    <citation type="submission" date="2018-01" db="EMBL/GenBank/DDBJ databases">
        <authorList>
            <person name="Mao J.F."/>
        </authorList>
    </citation>
    <scope>NUCLEOTIDE SEQUENCE</scope>
    <source>
        <strain evidence="17">Huo1</strain>
        <tissue evidence="17">Leaf</tissue>
    </source>
</reference>
<dbReference type="InterPro" id="IPR011009">
    <property type="entry name" value="Kinase-like_dom_sf"/>
</dbReference>
<name>A0A8X8ZKY9_SALSN</name>
<evidence type="ECO:0000259" key="14">
    <source>
        <dbReference type="PROSITE" id="PS50011"/>
    </source>
</evidence>
<evidence type="ECO:0000256" key="1">
    <source>
        <dbReference type="ARBA" id="ARBA00022527"/>
    </source>
</evidence>
<dbReference type="GO" id="GO:0048544">
    <property type="term" value="P:recognition of pollen"/>
    <property type="evidence" value="ECO:0007669"/>
    <property type="project" value="InterPro"/>
</dbReference>
<keyword evidence="18" id="KW-1185">Reference proteome</keyword>
<keyword evidence="12" id="KW-1133">Transmembrane helix</keyword>
<evidence type="ECO:0000256" key="12">
    <source>
        <dbReference type="SAM" id="Phobius"/>
    </source>
</evidence>
<keyword evidence="5 11" id="KW-0418">Kinase</keyword>
<dbReference type="InterPro" id="IPR036426">
    <property type="entry name" value="Bulb-type_lectin_dom_sf"/>
</dbReference>
<dbReference type="PROSITE" id="PS50948">
    <property type="entry name" value="PAN"/>
    <property type="match status" value="1"/>
</dbReference>
<feature type="domain" description="Protein kinase" evidence="14">
    <location>
        <begin position="387"/>
        <end position="707"/>
    </location>
</feature>
<dbReference type="InterPro" id="IPR000719">
    <property type="entry name" value="Prot_kinase_dom"/>
</dbReference>
<dbReference type="PANTHER" id="PTHR32444:SF183">
    <property type="entry name" value="APPLE DOMAIN-CONTAINING PROTEIN"/>
    <property type="match status" value="1"/>
</dbReference>
<dbReference type="CDD" id="cd00028">
    <property type="entry name" value="B_lectin"/>
    <property type="match status" value="1"/>
</dbReference>
<dbReference type="PROSITE" id="PS50011">
    <property type="entry name" value="PROTEIN_KINASE_DOM"/>
    <property type="match status" value="1"/>
</dbReference>
<comment type="catalytic activity">
    <reaction evidence="10 11">
        <text>L-seryl-[protein] + ATP = O-phospho-L-seryl-[protein] + ADP + H(+)</text>
        <dbReference type="Rhea" id="RHEA:17989"/>
        <dbReference type="Rhea" id="RHEA-COMP:9863"/>
        <dbReference type="Rhea" id="RHEA-COMP:11604"/>
        <dbReference type="ChEBI" id="CHEBI:15378"/>
        <dbReference type="ChEBI" id="CHEBI:29999"/>
        <dbReference type="ChEBI" id="CHEBI:30616"/>
        <dbReference type="ChEBI" id="CHEBI:83421"/>
        <dbReference type="ChEBI" id="CHEBI:456216"/>
        <dbReference type="EC" id="2.7.11.1"/>
    </reaction>
</comment>
<evidence type="ECO:0000259" key="15">
    <source>
        <dbReference type="PROSITE" id="PS50927"/>
    </source>
</evidence>
<dbReference type="PANTHER" id="PTHR32444">
    <property type="entry name" value="BULB-TYPE LECTIN DOMAIN-CONTAINING PROTEIN"/>
    <property type="match status" value="1"/>
</dbReference>
<dbReference type="SUPFAM" id="SSF51110">
    <property type="entry name" value="alpha-D-mannose-specific plant lectins"/>
    <property type="match status" value="1"/>
</dbReference>
<dbReference type="InterPro" id="IPR008271">
    <property type="entry name" value="Ser/Thr_kinase_AS"/>
</dbReference>
<dbReference type="InterPro" id="IPR003609">
    <property type="entry name" value="Pan_app"/>
</dbReference>
<dbReference type="Pfam" id="PF01453">
    <property type="entry name" value="B_lectin"/>
    <property type="match status" value="1"/>
</dbReference>
<evidence type="ECO:0000259" key="16">
    <source>
        <dbReference type="PROSITE" id="PS50948"/>
    </source>
</evidence>
<keyword evidence="3 13" id="KW-0732">Signal</keyword>
<dbReference type="SMART" id="SM00108">
    <property type="entry name" value="B_lectin"/>
    <property type="match status" value="1"/>
</dbReference>
<dbReference type="InterPro" id="IPR001480">
    <property type="entry name" value="Bulb-type_lectin_dom"/>
</dbReference>
<evidence type="ECO:0000256" key="13">
    <source>
        <dbReference type="SAM" id="SignalP"/>
    </source>
</evidence>
<feature type="domain" description="Apple" evidence="16">
    <location>
        <begin position="340"/>
        <end position="420"/>
    </location>
</feature>
<dbReference type="InterPro" id="IPR001245">
    <property type="entry name" value="Ser-Thr/Tyr_kinase_cat_dom"/>
</dbReference>
<dbReference type="FunFam" id="2.90.10.10:FF:000001">
    <property type="entry name" value="G-type lectin S-receptor-like serine/threonine-protein kinase"/>
    <property type="match status" value="1"/>
</dbReference>
<dbReference type="CDD" id="cd01098">
    <property type="entry name" value="PAN_AP_plant"/>
    <property type="match status" value="1"/>
</dbReference>
<evidence type="ECO:0000256" key="2">
    <source>
        <dbReference type="ARBA" id="ARBA00022679"/>
    </source>
</evidence>
<evidence type="ECO:0000256" key="7">
    <source>
        <dbReference type="ARBA" id="ARBA00023157"/>
    </source>
</evidence>
<evidence type="ECO:0000256" key="10">
    <source>
        <dbReference type="ARBA" id="ARBA00048679"/>
    </source>
</evidence>
<dbReference type="AlphaFoldDB" id="A0A8X8ZKY9"/>
<keyword evidence="4 11" id="KW-0547">Nucleotide-binding</keyword>
<evidence type="ECO:0000256" key="4">
    <source>
        <dbReference type="ARBA" id="ARBA00022741"/>
    </source>
</evidence>
<dbReference type="Gene3D" id="1.10.510.10">
    <property type="entry name" value="Transferase(Phosphotransferase) domain 1"/>
    <property type="match status" value="1"/>
</dbReference>
<dbReference type="Pfam" id="PF08276">
    <property type="entry name" value="PAN_2"/>
    <property type="match status" value="1"/>
</dbReference>
<reference evidence="17" key="2">
    <citation type="submission" date="2020-08" db="EMBL/GenBank/DDBJ databases">
        <title>Plant Genome Project.</title>
        <authorList>
            <person name="Zhang R.-G."/>
        </authorList>
    </citation>
    <scope>NUCLEOTIDE SEQUENCE</scope>
    <source>
        <strain evidence="17">Huo1</strain>
        <tissue evidence="17">Leaf</tissue>
    </source>
</reference>
<dbReference type="Gene3D" id="2.90.10.10">
    <property type="entry name" value="Bulb-type lectin domain"/>
    <property type="match status" value="1"/>
</dbReference>
<evidence type="ECO:0000313" key="18">
    <source>
        <dbReference type="Proteomes" id="UP000298416"/>
    </source>
</evidence>
<evidence type="ECO:0000256" key="5">
    <source>
        <dbReference type="ARBA" id="ARBA00022777"/>
    </source>
</evidence>
<dbReference type="PROSITE" id="PS50927">
    <property type="entry name" value="BULB_LECTIN"/>
    <property type="match status" value="1"/>
</dbReference>
<dbReference type="InterPro" id="IPR000858">
    <property type="entry name" value="S_locus_glycoprot_dom"/>
</dbReference>
<dbReference type="SUPFAM" id="SSF56112">
    <property type="entry name" value="Protein kinase-like (PK-like)"/>
    <property type="match status" value="1"/>
</dbReference>
<comment type="caution">
    <text evidence="17">The sequence shown here is derived from an EMBL/GenBank/DDBJ whole genome shotgun (WGS) entry which is preliminary data.</text>
</comment>
<dbReference type="Pfam" id="PF00954">
    <property type="entry name" value="S_locus_glycop"/>
    <property type="match status" value="1"/>
</dbReference>
<evidence type="ECO:0000313" key="17">
    <source>
        <dbReference type="EMBL" id="KAG6408403.1"/>
    </source>
</evidence>
<organism evidence="17">
    <name type="scientific">Salvia splendens</name>
    <name type="common">Scarlet sage</name>
    <dbReference type="NCBI Taxonomy" id="180675"/>
    <lineage>
        <taxon>Eukaryota</taxon>
        <taxon>Viridiplantae</taxon>
        <taxon>Streptophyta</taxon>
        <taxon>Embryophyta</taxon>
        <taxon>Tracheophyta</taxon>
        <taxon>Spermatophyta</taxon>
        <taxon>Magnoliopsida</taxon>
        <taxon>eudicotyledons</taxon>
        <taxon>Gunneridae</taxon>
        <taxon>Pentapetalae</taxon>
        <taxon>asterids</taxon>
        <taxon>lamiids</taxon>
        <taxon>Lamiales</taxon>
        <taxon>Lamiaceae</taxon>
        <taxon>Nepetoideae</taxon>
        <taxon>Mentheae</taxon>
        <taxon>Salviinae</taxon>
        <taxon>Salvia</taxon>
        <taxon>Salvia subgen. Calosphace</taxon>
        <taxon>core Calosphace</taxon>
    </lineage>
</organism>
<dbReference type="InterPro" id="IPR024171">
    <property type="entry name" value="SRK-like_kinase"/>
</dbReference>
<keyword evidence="6 11" id="KW-0067">ATP-binding</keyword>
<keyword evidence="8" id="KW-0325">Glycoprotein</keyword>
<comment type="similarity">
    <text evidence="11">Belongs to the protein kinase superfamily. Ser/Thr protein kinase family.</text>
</comment>
<protein>
    <recommendedName>
        <fullName evidence="11">Receptor-like serine/threonine-protein kinase</fullName>
        <ecNumber evidence="11">2.7.11.1</ecNumber>
    </recommendedName>
</protein>
<evidence type="ECO:0000256" key="8">
    <source>
        <dbReference type="ARBA" id="ARBA00023180"/>
    </source>
</evidence>
<feature type="chain" id="PRO_5036471026" description="Receptor-like serine/threonine-protein kinase" evidence="13">
    <location>
        <begin position="23"/>
        <end position="733"/>
    </location>
</feature>
<dbReference type="PIRSF" id="PIRSF000641">
    <property type="entry name" value="SRK"/>
    <property type="match status" value="1"/>
</dbReference>
<keyword evidence="12" id="KW-0812">Transmembrane</keyword>
<dbReference type="EMBL" id="PNBA02000011">
    <property type="protein sequence ID" value="KAG6408403.1"/>
    <property type="molecule type" value="Genomic_DNA"/>
</dbReference>
<dbReference type="SMART" id="SM00220">
    <property type="entry name" value="S_TKc"/>
    <property type="match status" value="1"/>
</dbReference>
<keyword evidence="2 11" id="KW-0808">Transferase</keyword>
<accession>A0A8X8ZKY9</accession>
<proteinExistence type="inferred from homology"/>
<feature type="transmembrane region" description="Helical" evidence="12">
    <location>
        <begin position="436"/>
        <end position="459"/>
    </location>
</feature>
<keyword evidence="1 11" id="KW-0723">Serine/threonine-protein kinase</keyword>
<evidence type="ECO:0000256" key="3">
    <source>
        <dbReference type="ARBA" id="ARBA00022729"/>
    </source>
</evidence>
<sequence length="733" mass="82258">MATFRFPWLIVILPLIFRPIIAQTDTITADEVLRDGETLVSASGKFALGFFSPGNSSNRYVGIWFNNITETTIVWVANRQFPLTESSGIFKLVLPGILILQTSANATVWSSNSPTAAAASPTALLLDSGNLVISAGGEDDDFLWQSFDYPTDTYLPGMDLGWNLITKKEIYLTSWKSVDDPAIGEFSYHLDPTGYPQLLLKRGSDVLTRIGPWNGFRFPGPPNPKEDPTYKLTFVMDEERVIYRSDSVDASFISRYALNQNGVARRWTWVDRTRGWVIYFSLPSDICDTYRLCGAYGSCDVAGSPSCRCLDEERFVARDREGWVRADWSDGCVRRKNLSCDGSDVFVRYSGIKLPDARDSWHDSSLTLVECREECLRNCSCMAYTQLDIKRKIGCLIWYHDLIDIRTMSQDGQVFYVRMAASEAEADSGDGKKREILIASLVSVLGVVVLVLALSLYVWRRKMKNYKTPIGEGKSEDQSDLPFWELSVILKATNHFSSTNKLGEGGFGLVYKSRSLDWQKRFHIINGIARGLLYLHQDSPLRIIHRDLKASNILLDSEMNPKISDFGLARSFGGNETEAQTRRVVGTFGYMSPEYAVDGLFSVKSDVFSFGVLALEIVSGKKNRGFAHTDHRLNLLGHAWTLYQEGRLAELVDTFLNGEFEYAEVEKSIKVGLLCVQQNPEDRPKMSTVVWMLGKEGEIPEAKHPGFFTERQLVSGEAVASTNDVTITIPHPR</sequence>
<evidence type="ECO:0000256" key="6">
    <source>
        <dbReference type="ARBA" id="ARBA00022840"/>
    </source>
</evidence>
<keyword evidence="12" id="KW-0472">Membrane</keyword>
<feature type="signal peptide" evidence="13">
    <location>
        <begin position="1"/>
        <end position="22"/>
    </location>
</feature>
<dbReference type="SMART" id="SM00473">
    <property type="entry name" value="PAN_AP"/>
    <property type="match status" value="1"/>
</dbReference>
<evidence type="ECO:0000256" key="9">
    <source>
        <dbReference type="ARBA" id="ARBA00047899"/>
    </source>
</evidence>
<keyword evidence="7" id="KW-1015">Disulfide bond</keyword>
<dbReference type="GO" id="GO:0004674">
    <property type="term" value="F:protein serine/threonine kinase activity"/>
    <property type="evidence" value="ECO:0007669"/>
    <property type="project" value="UniProtKB-KW"/>
</dbReference>